<dbReference type="Pfam" id="PF00400">
    <property type="entry name" value="WD40"/>
    <property type="match status" value="5"/>
</dbReference>
<dbReference type="Gene3D" id="2.130.10.10">
    <property type="entry name" value="YVTN repeat-like/Quinoprotein amine dehydrogenase"/>
    <property type="match status" value="7"/>
</dbReference>
<dbReference type="SUPFAM" id="SSF141571">
    <property type="entry name" value="Pentapeptide repeat-like"/>
    <property type="match status" value="1"/>
</dbReference>
<dbReference type="STRING" id="1666911.HLUCCA11_21745"/>
<dbReference type="Pfam" id="PF25173">
    <property type="entry name" value="Beta-prop_WDR3_1st"/>
    <property type="match status" value="1"/>
</dbReference>
<feature type="repeat" description="WD" evidence="5">
    <location>
        <begin position="1027"/>
        <end position="1068"/>
    </location>
</feature>
<dbReference type="PROSITE" id="PS50082">
    <property type="entry name" value="WD_REPEATS_2"/>
    <property type="match status" value="14"/>
</dbReference>
<organism evidence="9 10">
    <name type="scientific">Phormidesmis priestleyi Ana</name>
    <dbReference type="NCBI Taxonomy" id="1666911"/>
    <lineage>
        <taxon>Bacteria</taxon>
        <taxon>Bacillati</taxon>
        <taxon>Cyanobacteriota</taxon>
        <taxon>Cyanophyceae</taxon>
        <taxon>Leptolyngbyales</taxon>
        <taxon>Leptolyngbyaceae</taxon>
        <taxon>Phormidesmis</taxon>
    </lineage>
</organism>
<evidence type="ECO:0000256" key="4">
    <source>
        <dbReference type="ARBA" id="ARBA00022853"/>
    </source>
</evidence>
<dbReference type="EMBL" id="LJZR01000060">
    <property type="protein sequence ID" value="KPQ32348.1"/>
    <property type="molecule type" value="Genomic_DNA"/>
</dbReference>
<feature type="repeat" description="WD" evidence="5">
    <location>
        <begin position="1069"/>
        <end position="1110"/>
    </location>
</feature>
<feature type="repeat" description="WD" evidence="5">
    <location>
        <begin position="590"/>
        <end position="622"/>
    </location>
</feature>
<evidence type="ECO:0000313" key="10">
    <source>
        <dbReference type="Proteomes" id="UP000050465"/>
    </source>
</evidence>
<protein>
    <submittedName>
        <fullName evidence="9">WD40 repeat</fullName>
    </submittedName>
</protein>
<feature type="repeat" description="WD" evidence="5">
    <location>
        <begin position="985"/>
        <end position="1026"/>
    </location>
</feature>
<dbReference type="GO" id="GO:0003677">
    <property type="term" value="F:DNA binding"/>
    <property type="evidence" value="ECO:0007669"/>
    <property type="project" value="InterPro"/>
</dbReference>
<keyword evidence="2 5" id="KW-0853">WD repeat</keyword>
<dbReference type="InterPro" id="IPR002182">
    <property type="entry name" value="NB-ARC"/>
</dbReference>
<dbReference type="AlphaFoldDB" id="A0A0P8BU52"/>
<dbReference type="PRINTS" id="PR00364">
    <property type="entry name" value="DISEASERSIST"/>
</dbReference>
<dbReference type="GO" id="GO:0043531">
    <property type="term" value="F:ADP binding"/>
    <property type="evidence" value="ECO:0007669"/>
    <property type="project" value="InterPro"/>
</dbReference>
<comment type="caution">
    <text evidence="9">The sequence shown here is derived from an EMBL/GenBank/DDBJ whole genome shotgun (WGS) entry which is preliminary data.</text>
</comment>
<dbReference type="SUPFAM" id="SSF47413">
    <property type="entry name" value="lambda repressor-like DNA-binding domains"/>
    <property type="match status" value="1"/>
</dbReference>
<dbReference type="PATRIC" id="fig|1666911.3.peg.3753"/>
<comment type="similarity">
    <text evidence="1">Belongs to the WD repeat HIR1 family.</text>
</comment>
<feature type="repeat" description="WD" evidence="5">
    <location>
        <begin position="933"/>
        <end position="974"/>
    </location>
</feature>
<dbReference type="InterPro" id="IPR020472">
    <property type="entry name" value="WD40_PAC1"/>
</dbReference>
<feature type="repeat" description="WD" evidence="5">
    <location>
        <begin position="807"/>
        <end position="848"/>
    </location>
</feature>
<feature type="repeat" description="WD" evidence="5">
    <location>
        <begin position="681"/>
        <end position="722"/>
    </location>
</feature>
<feature type="repeat" description="WD" evidence="5">
    <location>
        <begin position="891"/>
        <end position="932"/>
    </location>
</feature>
<evidence type="ECO:0000256" key="6">
    <source>
        <dbReference type="SAM" id="MobiDB-lite"/>
    </source>
</evidence>
<dbReference type="InterPro" id="IPR050349">
    <property type="entry name" value="WD_LIS1/nudF_dynein_reg"/>
</dbReference>
<evidence type="ECO:0000256" key="3">
    <source>
        <dbReference type="ARBA" id="ARBA00022737"/>
    </source>
</evidence>
<dbReference type="PRINTS" id="PR00320">
    <property type="entry name" value="GPROTEINBRPT"/>
</dbReference>
<dbReference type="PROSITE" id="PS50294">
    <property type="entry name" value="WD_REPEATS_REGION"/>
    <property type="match status" value="13"/>
</dbReference>
<feature type="repeat" description="WD" evidence="5">
    <location>
        <begin position="1153"/>
        <end position="1194"/>
    </location>
</feature>
<dbReference type="InterPro" id="IPR055410">
    <property type="entry name" value="Beta-prop_CAF1B_HIR1"/>
</dbReference>
<feature type="repeat" description="WD" evidence="5">
    <location>
        <begin position="849"/>
        <end position="890"/>
    </location>
</feature>
<dbReference type="InterPro" id="IPR010982">
    <property type="entry name" value="Lambda_DNA-bd_dom_sf"/>
</dbReference>
<dbReference type="InterPro" id="IPR001680">
    <property type="entry name" value="WD40_rpt"/>
</dbReference>
<dbReference type="CDD" id="cd00200">
    <property type="entry name" value="WD40"/>
    <property type="match status" value="2"/>
</dbReference>
<accession>A0A0P8BU52</accession>
<dbReference type="Proteomes" id="UP000050465">
    <property type="component" value="Unassembled WGS sequence"/>
</dbReference>
<evidence type="ECO:0000256" key="1">
    <source>
        <dbReference type="ARBA" id="ARBA00007306"/>
    </source>
</evidence>
<feature type="compositionally biased region" description="Polar residues" evidence="6">
    <location>
        <begin position="96"/>
        <end position="110"/>
    </location>
</feature>
<name>A0A0P8BU52_9CYAN</name>
<dbReference type="Pfam" id="PF00805">
    <property type="entry name" value="Pentapeptide"/>
    <property type="match status" value="1"/>
</dbReference>
<dbReference type="InterPro" id="IPR036322">
    <property type="entry name" value="WD40_repeat_dom_sf"/>
</dbReference>
<feature type="repeat" description="WD" evidence="5">
    <location>
        <begin position="639"/>
        <end position="680"/>
    </location>
</feature>
<dbReference type="PROSITE" id="PS00678">
    <property type="entry name" value="WD_REPEATS_1"/>
    <property type="match status" value="9"/>
</dbReference>
<feature type="region of interest" description="Disordered" evidence="6">
    <location>
        <begin position="77"/>
        <end position="125"/>
    </location>
</feature>
<feature type="compositionally biased region" description="Polar residues" evidence="6">
    <location>
        <begin position="77"/>
        <end position="89"/>
    </location>
</feature>
<dbReference type="FunFam" id="2.130.10.10:FF:000228">
    <property type="entry name" value="COMPASS-like H3K4 histone methylase component WDR5A"/>
    <property type="match status" value="1"/>
</dbReference>
<feature type="domain" description="NB-ARC" evidence="7">
    <location>
        <begin position="140"/>
        <end position="249"/>
    </location>
</feature>
<gene>
    <name evidence="9" type="ORF">HLUCCA11_21745</name>
</gene>
<dbReference type="InterPro" id="IPR019775">
    <property type="entry name" value="WD40_repeat_CS"/>
</dbReference>
<evidence type="ECO:0000259" key="7">
    <source>
        <dbReference type="Pfam" id="PF00931"/>
    </source>
</evidence>
<feature type="repeat" description="WD" evidence="5">
    <location>
        <begin position="723"/>
        <end position="764"/>
    </location>
</feature>
<dbReference type="InterPro" id="IPR027417">
    <property type="entry name" value="P-loop_NTPase"/>
</dbReference>
<evidence type="ECO:0000256" key="2">
    <source>
        <dbReference type="ARBA" id="ARBA00022574"/>
    </source>
</evidence>
<feature type="repeat" description="WD" evidence="5">
    <location>
        <begin position="1111"/>
        <end position="1152"/>
    </location>
</feature>
<dbReference type="InterPro" id="IPR015943">
    <property type="entry name" value="WD40/YVTN_repeat-like_dom_sf"/>
</dbReference>
<sequence length="1229" mass="135808">MPRSIKVHPDYVDTIRVAVRRNGFPTQRLLAERAGYSLATVKKFLGGKPVDFATFTELCETLNVDWEAIADLGNSVSADASPTSGSPANKSLLHPSDNSLADPPTQQVAESVSPPLPAQTQKRAPQDWGAAVDVSIFYGREQTLEKLETWIVRDRTRLVALGGIGGIGKTTLTAKLSHRIADRFDYLIWRSLKNAPPVQETLKSLLNFFLQQPNITLSGNEIADTLDAQLQQLINCARAHRCLIVLDNVEPLFEEGDRAGTYRAGYEGYSDLFKTIGETDHNSCFIITSRELPKEITLQAGDLQPTRCFQLSGLTEASGQQLIKTIGKLTGTEQEWKRLIQAYSGNPLALKIIAAAVRDFFDGDIASFLALSQEDSLIFGDIRQLLVRQIDRLTPLEKDIMYWLAINREPVAWQRLRSDLVETVPLNKVLQAIDSLERRSLIEKDRSSITQQAVIMDYFTAELIHQIGYEISHQQLDFLRRYALVKASARDYIRQAQIRFILDPVVKQLRESYTSSQSITTALLTGLAKAKEQPRKDGYVGGNILTLLRHLNVDLTGYDFSNLAIWQAYLQGVNLHDVNFTGADLSHSIFNQPFGSIRTMSFSPDGKALATGDTNSEIWLWQTDFSPVSGEIKSHISTLQGHQNWVCSVAFSPDGKRLVSGSADRTIKLWDAQTGACLQTLAGHQNWVMSVAFSPDGERLVSGSADRTIKLWDAQTGACLQTLTGHDHGVWSVAFSPDGKRLVSGSADRTIKLWDVQTGKVVQILRGHEHGVWTVVFSSDGRSLASGSADQTVRVWDVATGECQQILTGHSNWVWVVAFSPDGRSLASGSADQTLRVWDIQSQQCLRVLSGHSNWVWSVAFSPDGQYLTSGSEDRTMRLWELRRGQCLQMLQGSSNWIWSVAFSPDGKTLASGQGNRMVQLWNMPSGETLKTLAGAQNAIWSVTFSPDGKLLASGNEDGNVYLWQLSKAQTENQDDPENGAHRRLQGHTKSIWSVAFDSKGKTIASGSADQSIKLWDVLTGDCLYTLTEHQHWVCSVAFHPQKKLLASGSYDRTLKLWDLELGKCIETWKGHTSGIWCIAFSPTGDFLASGSIDQTIRLWDSRDGSCQQVLTGHENWVMSVAISPDGQWIASGSADHTARLWATDSGELIHTLTGHTNSVWSVAFSPDGQYLASGSDDKTIKLWEVNAGVCVHTLKNKEPYEGMKITGVTGITDSEILTLEQLGAVNLR</sequence>
<dbReference type="PANTHER" id="PTHR44129">
    <property type="entry name" value="WD REPEAT-CONTAINING PROTEIN POP1"/>
    <property type="match status" value="1"/>
</dbReference>
<dbReference type="SUPFAM" id="SSF52540">
    <property type="entry name" value="P-loop containing nucleoside triphosphate hydrolases"/>
    <property type="match status" value="1"/>
</dbReference>
<keyword evidence="3" id="KW-0677">Repeat</keyword>
<dbReference type="InterPro" id="IPR001646">
    <property type="entry name" value="5peptide_repeat"/>
</dbReference>
<dbReference type="SUPFAM" id="SSF50978">
    <property type="entry name" value="WD40 repeat-like"/>
    <property type="match status" value="3"/>
</dbReference>
<reference evidence="9 10" key="1">
    <citation type="submission" date="2015-09" db="EMBL/GenBank/DDBJ databases">
        <title>Identification and resolution of microdiversity through metagenomic sequencing of parallel consortia.</title>
        <authorList>
            <person name="Nelson W.C."/>
            <person name="Romine M.F."/>
            <person name="Lindemann S.R."/>
        </authorList>
    </citation>
    <scope>NUCLEOTIDE SEQUENCE [LARGE SCALE GENOMIC DNA]</scope>
    <source>
        <strain evidence="9">Ana</strain>
    </source>
</reference>
<dbReference type="Pfam" id="PF24105">
    <property type="entry name" value="Beta-prop_CAF1B_HIR1"/>
    <property type="match status" value="1"/>
</dbReference>
<dbReference type="Pfam" id="PF00931">
    <property type="entry name" value="NB-ARC"/>
    <property type="match status" value="1"/>
</dbReference>
<feature type="repeat" description="WD" evidence="5">
    <location>
        <begin position="765"/>
        <end position="806"/>
    </location>
</feature>
<proteinExistence type="inferred from homology"/>
<feature type="domain" description="CAF1B/HIR1 beta-propeller" evidence="8">
    <location>
        <begin position="930"/>
        <end position="1067"/>
    </location>
</feature>
<evidence type="ECO:0000256" key="5">
    <source>
        <dbReference type="PROSITE-ProRule" id="PRU00221"/>
    </source>
</evidence>
<evidence type="ECO:0000259" key="8">
    <source>
        <dbReference type="Pfam" id="PF24105"/>
    </source>
</evidence>
<dbReference type="Gene3D" id="3.40.50.300">
    <property type="entry name" value="P-loop containing nucleotide triphosphate hydrolases"/>
    <property type="match status" value="1"/>
</dbReference>
<dbReference type="SMART" id="SM00320">
    <property type="entry name" value="WD40"/>
    <property type="match status" value="14"/>
</dbReference>
<evidence type="ECO:0000313" key="9">
    <source>
        <dbReference type="EMBL" id="KPQ32348.1"/>
    </source>
</evidence>
<keyword evidence="4" id="KW-0156">Chromatin regulator</keyword>